<reference evidence="3" key="1">
    <citation type="journal article" date="2023" name="Mol. Biol. Evol.">
        <title>Third-Generation Sequencing Reveals the Adaptive Role of the Epigenome in Three Deep-Sea Polychaetes.</title>
        <authorList>
            <person name="Perez M."/>
            <person name="Aroh O."/>
            <person name="Sun Y."/>
            <person name="Lan Y."/>
            <person name="Juniper S.K."/>
            <person name="Young C.R."/>
            <person name="Angers B."/>
            <person name="Qian P.Y."/>
        </authorList>
    </citation>
    <scope>NUCLEOTIDE SEQUENCE</scope>
    <source>
        <strain evidence="3">P08H-3</strain>
    </source>
</reference>
<name>A0AAD9MUT1_9ANNE</name>
<dbReference type="EMBL" id="JAODUP010000623">
    <property type="protein sequence ID" value="KAK2146245.1"/>
    <property type="molecule type" value="Genomic_DNA"/>
</dbReference>
<evidence type="ECO:0000313" key="4">
    <source>
        <dbReference type="Proteomes" id="UP001208570"/>
    </source>
</evidence>
<dbReference type="CDD" id="cd00603">
    <property type="entry name" value="IPT_PCSR"/>
    <property type="match status" value="1"/>
</dbReference>
<sequence length="378" mass="41853">MAADVDLRSNLIRNSAINKKGEKTLRAFDLIEPTPNDVSLAEQKHPTMASSTSVVYHIFPRIGSINGGSRITIIGKGFSDDQFNFGPGREHLGNVVKLVSSTKSYDCDKHMDGNTPIQITCYTRPMEEDYYRIQLTIDGVTMNSSSYCPDNPGLCLFHRDFKFDVEYPDTVLILVFLQPTVDNTPTITSLSKLSGPPGQLITVYGRIMTRMYEANDLSKNATNGVLEKIERVYMGSMPCNMLKEDGSLYGLSLDEPLSKYGNMTCLITSKFIGAMRFTFLLEIYGRSNPDLSLLKLYPGDVIGMYEQYPEITVISPKEGSTEGYTYVTITGAGLDDATVHKPIVKVGGKSHNGRVNDLLPHNVSSFSILIICLYTTKP</sequence>
<dbReference type="Proteomes" id="UP001208570">
    <property type="component" value="Unassembled WGS sequence"/>
</dbReference>
<comment type="caution">
    <text evidence="3">The sequence shown here is derived from an EMBL/GenBank/DDBJ whole genome shotgun (WGS) entry which is preliminary data.</text>
</comment>
<evidence type="ECO:0000256" key="1">
    <source>
        <dbReference type="ARBA" id="ARBA00022729"/>
    </source>
</evidence>
<dbReference type="CDD" id="cd00102">
    <property type="entry name" value="IPT"/>
    <property type="match status" value="1"/>
</dbReference>
<dbReference type="InterPro" id="IPR002909">
    <property type="entry name" value="IPT_dom"/>
</dbReference>
<dbReference type="AlphaFoldDB" id="A0AAD9MUT1"/>
<organism evidence="3 4">
    <name type="scientific">Paralvinella palmiformis</name>
    <dbReference type="NCBI Taxonomy" id="53620"/>
    <lineage>
        <taxon>Eukaryota</taxon>
        <taxon>Metazoa</taxon>
        <taxon>Spiralia</taxon>
        <taxon>Lophotrochozoa</taxon>
        <taxon>Annelida</taxon>
        <taxon>Polychaeta</taxon>
        <taxon>Sedentaria</taxon>
        <taxon>Canalipalpata</taxon>
        <taxon>Terebellida</taxon>
        <taxon>Terebelliformia</taxon>
        <taxon>Alvinellidae</taxon>
        <taxon>Paralvinella</taxon>
    </lineage>
</organism>
<evidence type="ECO:0000313" key="3">
    <source>
        <dbReference type="EMBL" id="KAK2146245.1"/>
    </source>
</evidence>
<accession>A0AAD9MUT1</accession>
<keyword evidence="1" id="KW-0732">Signal</keyword>
<proteinExistence type="predicted"/>
<dbReference type="Gene3D" id="2.60.40.10">
    <property type="entry name" value="Immunoglobulins"/>
    <property type="match status" value="2"/>
</dbReference>
<dbReference type="SUPFAM" id="SSF81296">
    <property type="entry name" value="E set domains"/>
    <property type="match status" value="2"/>
</dbReference>
<dbReference type="Pfam" id="PF01833">
    <property type="entry name" value="TIG"/>
    <property type="match status" value="2"/>
</dbReference>
<evidence type="ECO:0000259" key="2">
    <source>
        <dbReference type="Pfam" id="PF01833"/>
    </source>
</evidence>
<feature type="domain" description="IPT/TIG" evidence="2">
    <location>
        <begin position="309"/>
        <end position="349"/>
    </location>
</feature>
<protein>
    <recommendedName>
        <fullName evidence="2">IPT/TIG domain-containing protein</fullName>
    </recommendedName>
</protein>
<dbReference type="PANTHER" id="PTHR46769">
    <property type="entry name" value="POLYCYSTIC KIDNEY AND HEPATIC DISEASE 1 (AUTOSOMAL RECESSIVE)-LIKE 1"/>
    <property type="match status" value="1"/>
</dbReference>
<gene>
    <name evidence="3" type="ORF">LSH36_623g04076</name>
</gene>
<dbReference type="InterPro" id="IPR052387">
    <property type="entry name" value="Fibrocystin"/>
</dbReference>
<feature type="domain" description="IPT/TIG" evidence="2">
    <location>
        <begin position="54"/>
        <end position="145"/>
    </location>
</feature>
<keyword evidence="4" id="KW-1185">Reference proteome</keyword>
<dbReference type="InterPro" id="IPR013783">
    <property type="entry name" value="Ig-like_fold"/>
</dbReference>
<dbReference type="PANTHER" id="PTHR46769:SF2">
    <property type="entry name" value="FIBROCYSTIN-L ISOFORM 2 PRECURSOR-RELATED"/>
    <property type="match status" value="1"/>
</dbReference>
<dbReference type="InterPro" id="IPR014756">
    <property type="entry name" value="Ig_E-set"/>
</dbReference>